<evidence type="ECO:0000256" key="3">
    <source>
        <dbReference type="ARBA" id="ARBA00023015"/>
    </source>
</evidence>
<keyword evidence="7" id="KW-0539">Nucleus</keyword>
<evidence type="ECO:0000256" key="1">
    <source>
        <dbReference type="ARBA" id="ARBA00004123"/>
    </source>
</evidence>
<evidence type="ECO:0000259" key="9">
    <source>
        <dbReference type="PROSITE" id="PS51294"/>
    </source>
</evidence>
<evidence type="ECO:0000256" key="5">
    <source>
        <dbReference type="ARBA" id="ARBA00023159"/>
    </source>
</evidence>
<dbReference type="RefSeq" id="XP_010932028.1">
    <property type="nucleotide sequence ID" value="XM_010933726.1"/>
</dbReference>
<dbReference type="FunFam" id="1.10.10.60:FF:000218">
    <property type="entry name" value="Myb transcription factor"/>
    <property type="match status" value="1"/>
</dbReference>
<keyword evidence="3" id="KW-0805">Transcription regulation</keyword>
<dbReference type="PROSITE" id="PS50090">
    <property type="entry name" value="MYB_LIKE"/>
    <property type="match status" value="2"/>
</dbReference>
<dbReference type="SMART" id="SM00717">
    <property type="entry name" value="SANT"/>
    <property type="match status" value="2"/>
</dbReference>
<feature type="domain" description="Myb-like" evidence="8">
    <location>
        <begin position="63"/>
        <end position="113"/>
    </location>
</feature>
<name>A0A6I9RUD0_ELAGV</name>
<comment type="subcellular location">
    <subcellularLocation>
        <location evidence="1">Nucleus</location>
    </subcellularLocation>
</comment>
<dbReference type="AlphaFoldDB" id="A0A6I9RUD0"/>
<dbReference type="PANTHER" id="PTHR47999">
    <property type="entry name" value="TRANSCRIPTION FACTOR MYB8-RELATED-RELATED"/>
    <property type="match status" value="1"/>
</dbReference>
<keyword evidence="2" id="KW-0677">Repeat</keyword>
<keyword evidence="6" id="KW-0804">Transcription</keyword>
<dbReference type="InParanoid" id="A0A6I9RUD0"/>
<evidence type="ECO:0000313" key="10">
    <source>
        <dbReference type="Proteomes" id="UP000504607"/>
    </source>
</evidence>
<reference evidence="11" key="1">
    <citation type="submission" date="2025-08" db="UniProtKB">
        <authorList>
            <consortium name="RefSeq"/>
        </authorList>
    </citation>
    <scope>IDENTIFICATION</scope>
</reference>
<feature type="domain" description="Myb-like" evidence="8">
    <location>
        <begin position="10"/>
        <end position="62"/>
    </location>
</feature>
<dbReference type="InterPro" id="IPR001005">
    <property type="entry name" value="SANT/Myb"/>
</dbReference>
<evidence type="ECO:0000256" key="2">
    <source>
        <dbReference type="ARBA" id="ARBA00022737"/>
    </source>
</evidence>
<evidence type="ECO:0000259" key="8">
    <source>
        <dbReference type="PROSITE" id="PS50090"/>
    </source>
</evidence>
<evidence type="ECO:0000256" key="6">
    <source>
        <dbReference type="ARBA" id="ARBA00023163"/>
    </source>
</evidence>
<feature type="domain" description="HTH myb-type" evidence="9">
    <location>
        <begin position="10"/>
        <end position="66"/>
    </location>
</feature>
<dbReference type="OrthoDB" id="2143914at2759"/>
<proteinExistence type="predicted"/>
<gene>
    <name evidence="11" type="primary">LOC105052798</name>
</gene>
<feature type="domain" description="HTH myb-type" evidence="9">
    <location>
        <begin position="67"/>
        <end position="117"/>
    </location>
</feature>
<keyword evidence="5" id="KW-0010">Activator</keyword>
<dbReference type="PROSITE" id="PS51294">
    <property type="entry name" value="HTH_MYB"/>
    <property type="match status" value="2"/>
</dbReference>
<evidence type="ECO:0000256" key="4">
    <source>
        <dbReference type="ARBA" id="ARBA00023125"/>
    </source>
</evidence>
<organism evidence="10 11">
    <name type="scientific">Elaeis guineensis var. tenera</name>
    <name type="common">Oil palm</name>
    <dbReference type="NCBI Taxonomy" id="51953"/>
    <lineage>
        <taxon>Eukaryota</taxon>
        <taxon>Viridiplantae</taxon>
        <taxon>Streptophyta</taxon>
        <taxon>Embryophyta</taxon>
        <taxon>Tracheophyta</taxon>
        <taxon>Spermatophyta</taxon>
        <taxon>Magnoliopsida</taxon>
        <taxon>Liliopsida</taxon>
        <taxon>Arecaceae</taxon>
        <taxon>Arecoideae</taxon>
        <taxon>Cocoseae</taxon>
        <taxon>Elaeidinae</taxon>
        <taxon>Elaeis</taxon>
    </lineage>
</organism>
<dbReference type="SUPFAM" id="SSF46689">
    <property type="entry name" value="Homeodomain-like"/>
    <property type="match status" value="1"/>
</dbReference>
<dbReference type="InterPro" id="IPR009057">
    <property type="entry name" value="Homeodomain-like_sf"/>
</dbReference>
<dbReference type="GO" id="GO:0003677">
    <property type="term" value="F:DNA binding"/>
    <property type="evidence" value="ECO:0007669"/>
    <property type="project" value="UniProtKB-KW"/>
</dbReference>
<keyword evidence="10" id="KW-1185">Reference proteome</keyword>
<sequence>MGNLRAEVQRPGVRKGAWSEEEDRLLRKCIEKYGEGKWRHVPQMAGLRRCRKRCRLRWLNYLRRRINRATFAEEETDLIVKLHKLLGNRWSLIVGRLPGRTANDIKNYWNTHLGKKVEVENKKAQPRADARVIKPRPWRVPLQWIWSRDQQSFGSQHQQKELGIPELPTTLGNDEAWLNSIINGDGENSAMPDIGNVNTMNLQNGFGIGELEENRDGALFMEGEACLLTRKVEVSPYVRVNCREALKRTGIGLLKIKKKA</sequence>
<dbReference type="PANTHER" id="PTHR47999:SF24">
    <property type="entry name" value="TRANSCRIPTION FACTOR MYB90"/>
    <property type="match status" value="1"/>
</dbReference>
<dbReference type="GO" id="GO:0005634">
    <property type="term" value="C:nucleus"/>
    <property type="evidence" value="ECO:0007669"/>
    <property type="project" value="UniProtKB-SubCell"/>
</dbReference>
<protein>
    <submittedName>
        <fullName evidence="11">Transcription factor MYB1-like</fullName>
    </submittedName>
</protein>
<keyword evidence="4" id="KW-0238">DNA-binding</keyword>
<dbReference type="Proteomes" id="UP000504607">
    <property type="component" value="Chromosome 1"/>
</dbReference>
<evidence type="ECO:0000313" key="11">
    <source>
        <dbReference type="RefSeq" id="XP_010932028.1"/>
    </source>
</evidence>
<dbReference type="Pfam" id="PF00249">
    <property type="entry name" value="Myb_DNA-binding"/>
    <property type="match status" value="2"/>
</dbReference>
<dbReference type="InterPro" id="IPR017930">
    <property type="entry name" value="Myb_dom"/>
</dbReference>
<evidence type="ECO:0000256" key="7">
    <source>
        <dbReference type="ARBA" id="ARBA00023242"/>
    </source>
</evidence>
<dbReference type="CDD" id="cd00167">
    <property type="entry name" value="SANT"/>
    <property type="match status" value="1"/>
</dbReference>
<dbReference type="Gene3D" id="1.10.10.60">
    <property type="entry name" value="Homeodomain-like"/>
    <property type="match status" value="2"/>
</dbReference>
<accession>A0A6I9RUD0</accession>
<dbReference type="InterPro" id="IPR015495">
    <property type="entry name" value="Myb_TF_plants"/>
</dbReference>